<dbReference type="OrthoDB" id="2612080at2"/>
<dbReference type="Proteomes" id="UP000029507">
    <property type="component" value="Chromosome"/>
</dbReference>
<dbReference type="AlphaFoldDB" id="A0A089LUN3"/>
<keyword evidence="1" id="KW-0812">Transmembrane</keyword>
<organism evidence="2 3">
    <name type="scientific">Paenibacillus stellifer</name>
    <dbReference type="NCBI Taxonomy" id="169760"/>
    <lineage>
        <taxon>Bacteria</taxon>
        <taxon>Bacillati</taxon>
        <taxon>Bacillota</taxon>
        <taxon>Bacilli</taxon>
        <taxon>Bacillales</taxon>
        <taxon>Paenibacillaceae</taxon>
        <taxon>Paenibacillus</taxon>
    </lineage>
</organism>
<keyword evidence="3" id="KW-1185">Reference proteome</keyword>
<evidence type="ECO:0000313" key="2">
    <source>
        <dbReference type="EMBL" id="AIQ62893.1"/>
    </source>
</evidence>
<gene>
    <name evidence="2" type="ORF">PSTEL_07015</name>
</gene>
<evidence type="ECO:0000313" key="3">
    <source>
        <dbReference type="Proteomes" id="UP000029507"/>
    </source>
</evidence>
<feature type="transmembrane region" description="Helical" evidence="1">
    <location>
        <begin position="12"/>
        <end position="28"/>
    </location>
</feature>
<keyword evidence="1" id="KW-1133">Transmembrane helix</keyword>
<keyword evidence="1" id="KW-0472">Membrane</keyword>
<dbReference type="EMBL" id="CP009286">
    <property type="protein sequence ID" value="AIQ62893.1"/>
    <property type="molecule type" value="Genomic_DNA"/>
</dbReference>
<dbReference type="HOGENOM" id="CLU_1330859_0_0_9"/>
<dbReference type="KEGG" id="pste:PSTEL_07015"/>
<proteinExistence type="predicted"/>
<evidence type="ECO:0000256" key="1">
    <source>
        <dbReference type="SAM" id="Phobius"/>
    </source>
</evidence>
<protein>
    <submittedName>
        <fullName evidence="2">Uncharacterized protein</fullName>
    </submittedName>
</protein>
<name>A0A089LUN3_9BACL</name>
<sequence length="223" mass="25330">MISQRVKNSSYLLLSIMLTLAAGWYFFYQSYEVKSNINAPQPSSIADEKVVSTEGLYITYSNVDALEEHSDLILTGTPVSDFKDREHVTTTYGDGNIQEFYTLTDLKVTSVLKKPADLDLVSGQTFQVAEPVGYTDTEKKDTKITRNEYSKLKKDSEYVIFLKKNDQGQYFVLNLNLGKFNLNGNSEIAPDSKSMRIEEKASESEYQTFLNSVISKYKLKLKK</sequence>
<accession>A0A089LUN3</accession>
<reference evidence="2 3" key="1">
    <citation type="submission" date="2014-08" db="EMBL/GenBank/DDBJ databases">
        <title>Comparative genomics of the Paenibacillus odorifer group.</title>
        <authorList>
            <person name="den Bakker H.C."/>
            <person name="Tsai Y.-C."/>
            <person name="Martin N."/>
            <person name="Korlach J."/>
            <person name="Wiedmann M."/>
        </authorList>
    </citation>
    <scope>NUCLEOTIDE SEQUENCE [LARGE SCALE GENOMIC DNA]</scope>
    <source>
        <strain evidence="2 3">DSM 14472</strain>
    </source>
</reference>
<dbReference type="RefSeq" id="WP_038694364.1">
    <property type="nucleotide sequence ID" value="NZ_CP009286.1"/>
</dbReference>